<keyword evidence="2" id="KW-0808">Transferase</keyword>
<evidence type="ECO:0000256" key="2">
    <source>
        <dbReference type="ARBA" id="ARBA00022679"/>
    </source>
</evidence>
<dbReference type="Gene3D" id="3.40.50.150">
    <property type="entry name" value="Vaccinia Virus protein VP39"/>
    <property type="match status" value="1"/>
</dbReference>
<proteinExistence type="predicted"/>
<dbReference type="AlphaFoldDB" id="A0A3G1A9W9"/>
<protein>
    <recommendedName>
        <fullName evidence="4">Methyltransferase domain-containing protein</fullName>
    </recommendedName>
</protein>
<dbReference type="GeneID" id="16573215"/>
<feature type="domain" description="Methyltransferase" evidence="4">
    <location>
        <begin position="25"/>
        <end position="138"/>
    </location>
</feature>
<dbReference type="GeneID" id="25407041"/>
<evidence type="ECO:0000259" key="4">
    <source>
        <dbReference type="Pfam" id="PF13847"/>
    </source>
</evidence>
<dbReference type="GO" id="GO:0016279">
    <property type="term" value="F:protein-lysine N-methyltransferase activity"/>
    <property type="evidence" value="ECO:0007669"/>
    <property type="project" value="InterPro"/>
</dbReference>
<evidence type="ECO:0000256" key="1">
    <source>
        <dbReference type="ARBA" id="ARBA00022603"/>
    </source>
</evidence>
<dbReference type="KEGG" id="tcb:TCARB_1637"/>
<dbReference type="RefSeq" id="WP_020962252.1">
    <property type="nucleotide sequence ID" value="NZ_CP007493.1"/>
</dbReference>
<keyword evidence="3" id="KW-0949">S-adenosyl-L-methionine</keyword>
<gene>
    <name evidence="5" type="ORF">TCARB_1637</name>
</gene>
<dbReference type="PANTHER" id="PTHR13610:SF11">
    <property type="entry name" value="METHYLTRANSFERASE DOMAIN-CONTAINING PROTEIN"/>
    <property type="match status" value="1"/>
</dbReference>
<dbReference type="InterPro" id="IPR029063">
    <property type="entry name" value="SAM-dependent_MTases_sf"/>
</dbReference>
<dbReference type="STRING" id="697581.TCARB_1637"/>
<dbReference type="Pfam" id="PF13847">
    <property type="entry name" value="Methyltransf_31"/>
    <property type="match status" value="1"/>
</dbReference>
<reference evidence="6" key="1">
    <citation type="book" date="2010" name="EXTREMOPHILES" publisher="0:0-0">
        <title>Complete genome sequences of ten hyperthermophilic archaea reveal their metabolic capabilities and possible ecological roles.</title>
        <editorList>
            <person name="?"/>
        </editorList>
        <authorList>
            <person name="Ravin N.V."/>
            <person name="Mardanov A.V."/>
            <person name="Bonch-Osmolovskaya E.A."/>
            <person name="Skryabin K.G."/>
        </authorList>
    </citation>
    <scope>NUCLEOTIDE SEQUENCE [LARGE SCALE GENOMIC DNA]</scope>
    <source>
        <strain evidence="6">1505</strain>
    </source>
</reference>
<dbReference type="Proteomes" id="UP000266720">
    <property type="component" value="Chromosome"/>
</dbReference>
<evidence type="ECO:0000313" key="6">
    <source>
        <dbReference type="Proteomes" id="UP000266720"/>
    </source>
</evidence>
<dbReference type="InterPro" id="IPR025714">
    <property type="entry name" value="Methyltranfer_dom"/>
</dbReference>
<evidence type="ECO:0000256" key="3">
    <source>
        <dbReference type="ARBA" id="ARBA00022691"/>
    </source>
</evidence>
<dbReference type="EMBL" id="CP007493">
    <property type="protein sequence ID" value="AJB42677.1"/>
    <property type="molecule type" value="Genomic_DNA"/>
</dbReference>
<dbReference type="SUPFAM" id="SSF53335">
    <property type="entry name" value="S-adenosyl-L-methionine-dependent methyltransferases"/>
    <property type="match status" value="1"/>
</dbReference>
<accession>A0A3G1A9W9</accession>
<name>A0A3G1A9W9_9CREN</name>
<sequence>MSTIVPYVPSPYEVIKKALEIAGLKRGELFLDPGCGDGRSLIIAARDFGARAVGIEIRKDLLERAYKNVIEAGVSDNVLIVNGSFFDVAFPPADVVFLYLLTSVNEKLKPKLKKELKPETRIVSHDFQITGWKPVKILEVNEGGRSHTIYYYIVGESSREEEKQSVKI</sequence>
<dbReference type="CDD" id="cd02440">
    <property type="entry name" value="AdoMet_MTases"/>
    <property type="match status" value="1"/>
</dbReference>
<dbReference type="InterPro" id="IPR026170">
    <property type="entry name" value="FAM173A/B"/>
</dbReference>
<evidence type="ECO:0000313" key="5">
    <source>
        <dbReference type="EMBL" id="AJB42677.1"/>
    </source>
</evidence>
<dbReference type="PANTHER" id="PTHR13610">
    <property type="entry name" value="METHYLTRANSFERASE DOMAIN-CONTAINING PROTEIN"/>
    <property type="match status" value="1"/>
</dbReference>
<keyword evidence="1" id="KW-0489">Methyltransferase</keyword>
<organism evidence="5 6">
    <name type="scientific">Thermofilum adornatum 1505</name>
    <dbReference type="NCBI Taxonomy" id="697581"/>
    <lineage>
        <taxon>Archaea</taxon>
        <taxon>Thermoproteota</taxon>
        <taxon>Thermoprotei</taxon>
        <taxon>Thermofilales</taxon>
        <taxon>Thermofilaceae</taxon>
        <taxon>Thermofilum</taxon>
    </lineage>
</organism>
<dbReference type="GO" id="GO:0032259">
    <property type="term" value="P:methylation"/>
    <property type="evidence" value="ECO:0007669"/>
    <property type="project" value="UniProtKB-KW"/>
</dbReference>